<keyword evidence="5 9" id="KW-0064">Aspartyl protease</keyword>
<feature type="active site" evidence="9">
    <location>
        <position position="113"/>
    </location>
</feature>
<gene>
    <name evidence="9" type="primary">lspA</name>
    <name evidence="11" type="ORF">ACFFV7_49745</name>
</gene>
<evidence type="ECO:0000256" key="2">
    <source>
        <dbReference type="ARBA" id="ARBA00022475"/>
    </source>
</evidence>
<comment type="pathway">
    <text evidence="9">Protein modification; lipoprotein biosynthesis (signal peptide cleavage).</text>
</comment>
<dbReference type="HAMAP" id="MF_00161">
    <property type="entry name" value="LspA"/>
    <property type="match status" value="1"/>
</dbReference>
<comment type="caution">
    <text evidence="9">Lacks conserved residue(s) required for the propagation of feature annotation.</text>
</comment>
<keyword evidence="4 9" id="KW-0812">Transmembrane</keyword>
<feature type="transmembrane region" description="Helical" evidence="9">
    <location>
        <begin position="117"/>
        <end position="140"/>
    </location>
</feature>
<evidence type="ECO:0000256" key="8">
    <source>
        <dbReference type="ARBA" id="ARBA00023136"/>
    </source>
</evidence>
<proteinExistence type="inferred from homology"/>
<comment type="similarity">
    <text evidence="1 9 10">Belongs to the peptidase A8 family.</text>
</comment>
<keyword evidence="7 9" id="KW-1133">Transmembrane helix</keyword>
<dbReference type="InterPro" id="IPR001872">
    <property type="entry name" value="Peptidase_A8"/>
</dbReference>
<comment type="caution">
    <text evidence="11">The sequence shown here is derived from an EMBL/GenBank/DDBJ whole genome shotgun (WGS) entry which is preliminary data.</text>
</comment>
<feature type="active site" evidence="9">
    <location>
        <position position="127"/>
    </location>
</feature>
<sequence>MFALAIVVLLVDQASKFWAVSALSDGTEITVIPRLLQLRLLLNPGAAFSMGEGVTWVFTLAAAAAVAGILYAARRLRSAAWAVVLGALLGGATSHLLDRLFRPPAFAQGHVVDFIDYGGLFVGNVADIALTGGCAVLFLLSIRGIPLGDTPDEGRPASAENPA</sequence>
<comment type="subcellular location">
    <subcellularLocation>
        <location evidence="9">Cell membrane</location>
        <topology evidence="9">Multi-pass membrane protein</topology>
    </subcellularLocation>
</comment>
<evidence type="ECO:0000313" key="12">
    <source>
        <dbReference type="Proteomes" id="UP001589647"/>
    </source>
</evidence>
<comment type="function">
    <text evidence="9">This protein specifically catalyzes the removal of signal peptides from prolipoproteins.</text>
</comment>
<evidence type="ECO:0000256" key="9">
    <source>
        <dbReference type="HAMAP-Rule" id="MF_00161"/>
    </source>
</evidence>
<dbReference type="EMBL" id="JBHMEI010000102">
    <property type="protein sequence ID" value="MFB9209344.1"/>
    <property type="molecule type" value="Genomic_DNA"/>
</dbReference>
<dbReference type="RefSeq" id="WP_189653182.1">
    <property type="nucleotide sequence ID" value="NZ_BMRC01000037.1"/>
</dbReference>
<dbReference type="Pfam" id="PF01252">
    <property type="entry name" value="Peptidase_A8"/>
    <property type="match status" value="1"/>
</dbReference>
<evidence type="ECO:0000256" key="6">
    <source>
        <dbReference type="ARBA" id="ARBA00022801"/>
    </source>
</evidence>
<evidence type="ECO:0000256" key="5">
    <source>
        <dbReference type="ARBA" id="ARBA00022750"/>
    </source>
</evidence>
<dbReference type="GO" id="GO:0004190">
    <property type="term" value="F:aspartic-type endopeptidase activity"/>
    <property type="evidence" value="ECO:0007669"/>
    <property type="project" value="UniProtKB-EC"/>
</dbReference>
<dbReference type="EC" id="3.4.23.36" evidence="9"/>
<dbReference type="PRINTS" id="PR00781">
    <property type="entry name" value="LIPOSIGPTASE"/>
</dbReference>
<keyword evidence="12" id="KW-1185">Reference proteome</keyword>
<organism evidence="11 12">
    <name type="scientific">Nonomuraea spiralis</name>
    <dbReference type="NCBI Taxonomy" id="46182"/>
    <lineage>
        <taxon>Bacteria</taxon>
        <taxon>Bacillati</taxon>
        <taxon>Actinomycetota</taxon>
        <taxon>Actinomycetes</taxon>
        <taxon>Streptosporangiales</taxon>
        <taxon>Streptosporangiaceae</taxon>
        <taxon>Nonomuraea</taxon>
    </lineage>
</organism>
<keyword evidence="2 9" id="KW-1003">Cell membrane</keyword>
<dbReference type="PANTHER" id="PTHR33695">
    <property type="entry name" value="LIPOPROTEIN SIGNAL PEPTIDASE"/>
    <property type="match status" value="1"/>
</dbReference>
<accession>A0ABV5IXR5</accession>
<feature type="transmembrane region" description="Helical" evidence="9">
    <location>
        <begin position="46"/>
        <end position="72"/>
    </location>
</feature>
<keyword evidence="8 9" id="KW-0472">Membrane</keyword>
<evidence type="ECO:0000256" key="1">
    <source>
        <dbReference type="ARBA" id="ARBA00006139"/>
    </source>
</evidence>
<evidence type="ECO:0000256" key="10">
    <source>
        <dbReference type="RuleBase" id="RU004181"/>
    </source>
</evidence>
<evidence type="ECO:0000313" key="11">
    <source>
        <dbReference type="EMBL" id="MFB9209344.1"/>
    </source>
</evidence>
<evidence type="ECO:0000256" key="7">
    <source>
        <dbReference type="ARBA" id="ARBA00022989"/>
    </source>
</evidence>
<keyword evidence="3 9" id="KW-0645">Protease</keyword>
<evidence type="ECO:0000256" key="3">
    <source>
        <dbReference type="ARBA" id="ARBA00022670"/>
    </source>
</evidence>
<dbReference type="PANTHER" id="PTHR33695:SF1">
    <property type="entry name" value="LIPOPROTEIN SIGNAL PEPTIDASE"/>
    <property type="match status" value="1"/>
</dbReference>
<protein>
    <recommendedName>
        <fullName evidence="9">Lipoprotein signal peptidase</fullName>
        <ecNumber evidence="9">3.4.23.36</ecNumber>
    </recommendedName>
    <alternativeName>
        <fullName evidence="9">Prolipoprotein signal peptidase</fullName>
    </alternativeName>
    <alternativeName>
        <fullName evidence="9">Signal peptidase II</fullName>
        <shortName evidence="9">SPase II</shortName>
    </alternativeName>
</protein>
<keyword evidence="6 9" id="KW-0378">Hydrolase</keyword>
<reference evidence="11 12" key="1">
    <citation type="submission" date="2024-09" db="EMBL/GenBank/DDBJ databases">
        <authorList>
            <person name="Sun Q."/>
            <person name="Mori K."/>
        </authorList>
    </citation>
    <scope>NUCLEOTIDE SEQUENCE [LARGE SCALE GENOMIC DNA]</scope>
    <source>
        <strain evidence="11 12">CCM 3426</strain>
    </source>
</reference>
<feature type="transmembrane region" description="Helical" evidence="9">
    <location>
        <begin position="79"/>
        <end position="97"/>
    </location>
</feature>
<comment type="catalytic activity">
    <reaction evidence="9">
        <text>Release of signal peptides from bacterial membrane prolipoproteins. Hydrolyzes -Xaa-Yaa-Zaa-|-(S,diacylglyceryl)Cys-, in which Xaa is hydrophobic (preferably Leu), and Yaa (Ala or Ser) and Zaa (Gly or Ala) have small, neutral side chains.</text>
        <dbReference type="EC" id="3.4.23.36"/>
    </reaction>
</comment>
<dbReference type="Proteomes" id="UP001589647">
    <property type="component" value="Unassembled WGS sequence"/>
</dbReference>
<evidence type="ECO:0000256" key="4">
    <source>
        <dbReference type="ARBA" id="ARBA00022692"/>
    </source>
</evidence>
<name>A0ABV5IXR5_9ACTN</name>